<dbReference type="AlphaFoldDB" id="A0A1E5Q4W2"/>
<accession>A0A1E5Q4W2</accession>
<keyword evidence="2" id="KW-1185">Reference proteome</keyword>
<proteinExistence type="predicted"/>
<dbReference type="RefSeq" id="WP_069958763.1">
    <property type="nucleotide sequence ID" value="NZ_MCGG01000052.1"/>
</dbReference>
<dbReference type="STRING" id="28181.BEN30_14365"/>
<reference evidence="2" key="1">
    <citation type="submission" date="2016-07" db="EMBL/GenBank/DDBJ databases">
        <authorList>
            <person name="Florea S."/>
            <person name="Webb J.S."/>
            <person name="Jaromczyk J."/>
            <person name="Schardl C.L."/>
        </authorList>
    </citation>
    <scope>NUCLEOTIDE SEQUENCE [LARGE SCALE GENOMIC DNA]</scope>
    <source>
        <strain evidence="2">MV-1</strain>
    </source>
</reference>
<evidence type="ECO:0000313" key="1">
    <source>
        <dbReference type="EMBL" id="OEJ65304.1"/>
    </source>
</evidence>
<dbReference type="EMBL" id="MCGG01000052">
    <property type="protein sequence ID" value="OEJ65304.1"/>
    <property type="molecule type" value="Genomic_DNA"/>
</dbReference>
<sequence length="63" mass="6690">MRTILELNTGLFPDGDTVANAIATRVGQDQVVSLDMSNLKIDDTESWDAAAVAILDADLVVTV</sequence>
<dbReference type="Proteomes" id="UP000095347">
    <property type="component" value="Unassembled WGS sequence"/>
</dbReference>
<gene>
    <name evidence="1" type="ORF">BEN30_14365</name>
</gene>
<evidence type="ECO:0000313" key="2">
    <source>
        <dbReference type="Proteomes" id="UP000095347"/>
    </source>
</evidence>
<comment type="caution">
    <text evidence="1">The sequence shown here is derived from an EMBL/GenBank/DDBJ whole genome shotgun (WGS) entry which is preliminary data.</text>
</comment>
<name>A0A1E5Q4W2_9PROT</name>
<protein>
    <submittedName>
        <fullName evidence="1">Uncharacterized protein</fullName>
    </submittedName>
</protein>
<organism evidence="1 2">
    <name type="scientific">Magnetovibrio blakemorei</name>
    <dbReference type="NCBI Taxonomy" id="28181"/>
    <lineage>
        <taxon>Bacteria</taxon>
        <taxon>Pseudomonadati</taxon>
        <taxon>Pseudomonadota</taxon>
        <taxon>Alphaproteobacteria</taxon>
        <taxon>Rhodospirillales</taxon>
        <taxon>Magnetovibrionaceae</taxon>
        <taxon>Magnetovibrio</taxon>
    </lineage>
</organism>